<keyword evidence="2" id="KW-1185">Reference proteome</keyword>
<dbReference type="EMBL" id="JAACFV010000198">
    <property type="protein sequence ID" value="KAF7503089.1"/>
    <property type="molecule type" value="Genomic_DNA"/>
</dbReference>
<protein>
    <submittedName>
        <fullName evidence="1">Uncharacterized protein</fullName>
    </submittedName>
</protein>
<gene>
    <name evidence="1" type="ORF">GJ744_004336</name>
</gene>
<dbReference type="Proteomes" id="UP000606974">
    <property type="component" value="Unassembled WGS sequence"/>
</dbReference>
<sequence>MALSRTINGQGSTPSPAACRGTAATALSNGDPRLTDALVVEAAYLNYKISLSSLTRSLADTQQFPANCEKVIVFSRAIRARRDIYMPTKFSVLAGLPDAMTDVRHTFQLRYRTG</sequence>
<organism evidence="1 2">
    <name type="scientific">Endocarpon pusillum</name>
    <dbReference type="NCBI Taxonomy" id="364733"/>
    <lineage>
        <taxon>Eukaryota</taxon>
        <taxon>Fungi</taxon>
        <taxon>Dikarya</taxon>
        <taxon>Ascomycota</taxon>
        <taxon>Pezizomycotina</taxon>
        <taxon>Eurotiomycetes</taxon>
        <taxon>Chaetothyriomycetidae</taxon>
        <taxon>Verrucariales</taxon>
        <taxon>Verrucariaceae</taxon>
        <taxon>Endocarpon</taxon>
    </lineage>
</organism>
<accession>A0A8H7A8U4</accession>
<reference evidence="1" key="1">
    <citation type="submission" date="2020-02" db="EMBL/GenBank/DDBJ databases">
        <authorList>
            <person name="Palmer J.M."/>
        </authorList>
    </citation>
    <scope>NUCLEOTIDE SEQUENCE</scope>
    <source>
        <strain evidence="1">EPUS1.4</strain>
        <tissue evidence="1">Thallus</tissue>
    </source>
</reference>
<proteinExistence type="predicted"/>
<name>A0A8H7A8U4_9EURO</name>
<evidence type="ECO:0000313" key="1">
    <source>
        <dbReference type="EMBL" id="KAF7503089.1"/>
    </source>
</evidence>
<dbReference type="AlphaFoldDB" id="A0A8H7A8U4"/>
<comment type="caution">
    <text evidence="1">The sequence shown here is derived from an EMBL/GenBank/DDBJ whole genome shotgun (WGS) entry which is preliminary data.</text>
</comment>
<evidence type="ECO:0000313" key="2">
    <source>
        <dbReference type="Proteomes" id="UP000606974"/>
    </source>
</evidence>